<dbReference type="EMBL" id="KZ851849">
    <property type="protein sequence ID" value="RDK44327.1"/>
    <property type="molecule type" value="Genomic_DNA"/>
</dbReference>
<name>A0A370PQ51_ASPPH</name>
<protein>
    <submittedName>
        <fullName evidence="1">Uncharacterized protein</fullName>
    </submittedName>
</protein>
<evidence type="ECO:0000313" key="1">
    <source>
        <dbReference type="EMBL" id="RDK44327.1"/>
    </source>
</evidence>
<organism evidence="1 2">
    <name type="scientific">Aspergillus phoenicis ATCC 13157</name>
    <dbReference type="NCBI Taxonomy" id="1353007"/>
    <lineage>
        <taxon>Eukaryota</taxon>
        <taxon>Fungi</taxon>
        <taxon>Dikarya</taxon>
        <taxon>Ascomycota</taxon>
        <taxon>Pezizomycotina</taxon>
        <taxon>Eurotiomycetes</taxon>
        <taxon>Eurotiomycetidae</taxon>
        <taxon>Eurotiales</taxon>
        <taxon>Aspergillaceae</taxon>
        <taxon>Aspergillus</taxon>
    </lineage>
</organism>
<keyword evidence="2" id="KW-1185">Reference proteome</keyword>
<dbReference type="AlphaFoldDB" id="A0A370PQ51"/>
<dbReference type="Proteomes" id="UP000254937">
    <property type="component" value="Unassembled WGS sequence"/>
</dbReference>
<evidence type="ECO:0000313" key="2">
    <source>
        <dbReference type="Proteomes" id="UP000254937"/>
    </source>
</evidence>
<gene>
    <name evidence="1" type="ORF">M752DRAFT_138477</name>
</gene>
<accession>A0A370PQ51</accession>
<reference evidence="1 2" key="1">
    <citation type="submission" date="2018-07" db="EMBL/GenBank/DDBJ databases">
        <title>Section-level genome sequencing of Aspergillus section Nigri to investigate inter- and intra-species variation.</title>
        <authorList>
            <consortium name="DOE Joint Genome Institute"/>
            <person name="Vesth T.C."/>
            <person name="Nybo J.L."/>
            <person name="Theobald S."/>
            <person name="Frisvad J.C."/>
            <person name="Larsen T.O."/>
            <person name="Nielsen K.F."/>
            <person name="Hoof J.B."/>
            <person name="Brandl J."/>
            <person name="Salamov A."/>
            <person name="Riley R."/>
            <person name="Gladden J.M."/>
            <person name="Phatale P."/>
            <person name="Nielsen M.T."/>
            <person name="Lyhne E.K."/>
            <person name="Kogle M.E."/>
            <person name="Strasser K."/>
            <person name="McDonnell E."/>
            <person name="Barry K."/>
            <person name="Clum A."/>
            <person name="Chen C."/>
            <person name="Nolan M."/>
            <person name="Sandor L."/>
            <person name="Kuo A."/>
            <person name="Lipzen A."/>
            <person name="Hainaut M."/>
            <person name="Drula E."/>
            <person name="Tsang A."/>
            <person name="Magnuson J.K."/>
            <person name="Henrissat B."/>
            <person name="Wiebenga A."/>
            <person name="Simmons B.A."/>
            <person name="Makela M.R."/>
            <person name="De vries R.P."/>
            <person name="Grigoriev I.V."/>
            <person name="Mortensen U.H."/>
            <person name="Baker S.E."/>
            <person name="Andersen M.R."/>
        </authorList>
    </citation>
    <scope>NUCLEOTIDE SEQUENCE [LARGE SCALE GENOMIC DNA]</scope>
    <source>
        <strain evidence="1 2">ATCC 13157</strain>
    </source>
</reference>
<proteinExistence type="predicted"/>
<sequence>MWIQTKLNWFPLSVIEQSGSSVTVAILVEDQTIVRSLIFLETGNHGSLREIVSVLFLRYRASSGGFDELSVNQWL</sequence>